<comment type="similarity">
    <text evidence="1">Belongs to the IUNH family.</text>
</comment>
<protein>
    <submittedName>
        <fullName evidence="3">Venom nucleosidase 1</fullName>
    </submittedName>
</protein>
<dbReference type="Pfam" id="PF01156">
    <property type="entry name" value="IU_nuc_hydro"/>
    <property type="match status" value="1"/>
</dbReference>
<feature type="domain" description="Inosine/uridine-preferring nucleoside hydrolase" evidence="2">
    <location>
        <begin position="37"/>
        <end position="326"/>
    </location>
</feature>
<dbReference type="InterPro" id="IPR001910">
    <property type="entry name" value="Inosine/uridine_hydrolase_dom"/>
</dbReference>
<dbReference type="Gene3D" id="3.90.245.10">
    <property type="entry name" value="Ribonucleoside hydrolase-like"/>
    <property type="match status" value="1"/>
</dbReference>
<dbReference type="PANTHER" id="PTHR46190:SF1">
    <property type="entry name" value="SI:CH211-201H21.5"/>
    <property type="match status" value="1"/>
</dbReference>
<proteinExistence type="evidence at transcript level"/>
<accession>A0AB38ZER0</accession>
<evidence type="ECO:0000259" key="2">
    <source>
        <dbReference type="Pfam" id="PF01156"/>
    </source>
</evidence>
<reference evidence="3" key="1">
    <citation type="submission" date="2024-03" db="EMBL/GenBank/DDBJ databases">
        <title>Venom adaptation and exaptation during the trophic switch to blood-feeding by kissing bugs (Reduviidae: Triatominae).</title>
        <authorList>
            <person name="Zdenek C.N."/>
            <person name="Cardoso F.C."/>
            <person name="Robinson S.D."/>
            <person name="Mercedes R.S."/>
            <person name="Raidjoe E.R."/>
            <person name="Hernandez-Vargas M.J."/>
            <person name="Jin J."/>
            <person name="Corzo G."/>
            <person name="Vetter I."/>
            <person name="King G.F."/>
            <person name="Fry B.G."/>
            <person name="Walker A."/>
        </authorList>
    </citation>
    <scope>NUCLEOTIDE SEQUENCE</scope>
</reference>
<name>A0AB38ZER0_9HEMI</name>
<evidence type="ECO:0000313" key="3">
    <source>
        <dbReference type="EMBL" id="WXI02730.1"/>
    </source>
</evidence>
<dbReference type="PANTHER" id="PTHR46190">
    <property type="entry name" value="SI:CH211-201H21.5-RELATED"/>
    <property type="match status" value="1"/>
</dbReference>
<dbReference type="EMBL" id="PP517480">
    <property type="protein sequence ID" value="WXI02730.1"/>
    <property type="molecule type" value="mRNA"/>
</dbReference>
<evidence type="ECO:0000256" key="1">
    <source>
        <dbReference type="ARBA" id="ARBA00009176"/>
    </source>
</evidence>
<organism evidence="3">
    <name type="scientific">Oncocephalus sp</name>
    <dbReference type="NCBI Taxonomy" id="2944721"/>
    <lineage>
        <taxon>Eukaryota</taxon>
        <taxon>Metazoa</taxon>
        <taxon>Ecdysozoa</taxon>
        <taxon>Arthropoda</taxon>
        <taxon>Hexapoda</taxon>
        <taxon>Insecta</taxon>
        <taxon>Pterygota</taxon>
        <taxon>Neoptera</taxon>
        <taxon>Paraneoptera</taxon>
        <taxon>Hemiptera</taxon>
        <taxon>Heteroptera</taxon>
        <taxon>Panheteroptera</taxon>
        <taxon>Cimicomorpha</taxon>
        <taxon>Reduviidae</taxon>
        <taxon>Stenopodainae</taxon>
        <taxon>Oncocephalus</taxon>
    </lineage>
</organism>
<dbReference type="InterPro" id="IPR052775">
    <property type="entry name" value="IUN_hydrolase"/>
</dbReference>
<dbReference type="SUPFAM" id="SSF53590">
    <property type="entry name" value="Nucleoside hydrolase"/>
    <property type="match status" value="1"/>
</dbReference>
<dbReference type="AlphaFoldDB" id="A0AB38ZER0"/>
<dbReference type="GO" id="GO:0016799">
    <property type="term" value="F:hydrolase activity, hydrolyzing N-glycosyl compounds"/>
    <property type="evidence" value="ECO:0007669"/>
    <property type="project" value="InterPro"/>
</dbReference>
<dbReference type="InterPro" id="IPR036452">
    <property type="entry name" value="Ribo_hydro-like"/>
</dbReference>
<sequence>MSSFSFYLRLPHNSLQILISLLIFSICSSVKFEKQALIIDTDAGADDAMAIMMILSDSRRFKVEAITCVQGNTGVHNVSKNVLETLDVMKRLDIPVYVGSNTGLVYSAKSDNYFGMDGFGDFIYDNPPDIHLLKEQHAAVELAERVKQKPGTISVICIGPLTNIALASLINPKFFEQVKMIMILGGSYKGEGNIGPGIEFNMYADPEAAESFFTRLPASTPTILLPYETVKEDGSFSISWRRNVLGRLESDKMKFLNLAERKSLAKVSQWLCFDPSLSSLLINPNIVDSYMIGQPVVDTNTKRGFMNILTDRGSVKVITGLDNQRLEKTLYFYLK</sequence>